<keyword evidence="3" id="KW-1185">Reference proteome</keyword>
<dbReference type="EMBL" id="JAWDGP010003761">
    <property type="protein sequence ID" value="KAK3771230.1"/>
    <property type="molecule type" value="Genomic_DNA"/>
</dbReference>
<comment type="caution">
    <text evidence="2">The sequence shown here is derived from an EMBL/GenBank/DDBJ whole genome shotgun (WGS) entry which is preliminary data.</text>
</comment>
<dbReference type="Proteomes" id="UP001283361">
    <property type="component" value="Unassembled WGS sequence"/>
</dbReference>
<evidence type="ECO:0000313" key="3">
    <source>
        <dbReference type="Proteomes" id="UP001283361"/>
    </source>
</evidence>
<proteinExistence type="predicted"/>
<evidence type="ECO:0000313" key="2">
    <source>
        <dbReference type="EMBL" id="KAK3771230.1"/>
    </source>
</evidence>
<name>A0AAE0ZKW4_9GAST</name>
<organism evidence="2 3">
    <name type="scientific">Elysia crispata</name>
    <name type="common">lettuce slug</name>
    <dbReference type="NCBI Taxonomy" id="231223"/>
    <lineage>
        <taxon>Eukaryota</taxon>
        <taxon>Metazoa</taxon>
        <taxon>Spiralia</taxon>
        <taxon>Lophotrochozoa</taxon>
        <taxon>Mollusca</taxon>
        <taxon>Gastropoda</taxon>
        <taxon>Heterobranchia</taxon>
        <taxon>Euthyneura</taxon>
        <taxon>Panpulmonata</taxon>
        <taxon>Sacoglossa</taxon>
        <taxon>Placobranchoidea</taxon>
        <taxon>Plakobranchidae</taxon>
        <taxon>Elysia</taxon>
    </lineage>
</organism>
<evidence type="ECO:0000256" key="1">
    <source>
        <dbReference type="SAM" id="MobiDB-lite"/>
    </source>
</evidence>
<reference evidence="2" key="1">
    <citation type="journal article" date="2023" name="G3 (Bethesda)">
        <title>A reference genome for the long-term kleptoplast-retaining sea slug Elysia crispata morphotype clarki.</title>
        <authorList>
            <person name="Eastman K.E."/>
            <person name="Pendleton A.L."/>
            <person name="Shaikh M.A."/>
            <person name="Suttiyut T."/>
            <person name="Ogas R."/>
            <person name="Tomko P."/>
            <person name="Gavelis G."/>
            <person name="Widhalm J.R."/>
            <person name="Wisecaver J.H."/>
        </authorList>
    </citation>
    <scope>NUCLEOTIDE SEQUENCE</scope>
    <source>
        <strain evidence="2">ECLA1</strain>
    </source>
</reference>
<protein>
    <submittedName>
        <fullName evidence="2">Uncharacterized protein</fullName>
    </submittedName>
</protein>
<dbReference type="AlphaFoldDB" id="A0AAE0ZKW4"/>
<feature type="region of interest" description="Disordered" evidence="1">
    <location>
        <begin position="75"/>
        <end position="113"/>
    </location>
</feature>
<sequence length="204" mass="22736">MVITVGTVFVPSQMTNNLSRWHGHHSRDSICPQSDDKQSIKMAWLFTIESIFLPGPKAKKLPRFHDHHGRVCSPPQHIKLWKSPSGAAPPRPPHVQSPSDQPLAGGPARVPAASSPQRNWFISSASRRPKLNTLHGLSRQNAALMAEVGCYQPCLWVSINGWSQSGQSIWDGSLGLLARFRLEEEARYFVTGVFQSNKLKSKRQ</sequence>
<accession>A0AAE0ZKW4</accession>
<gene>
    <name evidence="2" type="ORF">RRG08_065047</name>
</gene>